<organism evidence="2 3">
    <name type="scientific">Ohessyouella blattaphilus</name>
    <dbReference type="NCBI Taxonomy" id="2949333"/>
    <lineage>
        <taxon>Bacteria</taxon>
        <taxon>Bacillati</taxon>
        <taxon>Bacillota</taxon>
        <taxon>Clostridia</taxon>
        <taxon>Lachnospirales</taxon>
        <taxon>Lachnospiraceae</taxon>
        <taxon>Ohessyouella</taxon>
    </lineage>
</organism>
<feature type="transmembrane region" description="Helical" evidence="1">
    <location>
        <begin position="54"/>
        <end position="72"/>
    </location>
</feature>
<gene>
    <name evidence="2" type="ORF">NK118_05750</name>
</gene>
<sequence>METVRKSLHKQIRFIEYSLAVMLAMTLLVIGWYMAKDIYRFSLGNPIAETFHQLLAHAFLLFIGIEFIKVVVSPNPENIMEVVMVTITRAIIMDHSSMLTTLCGVAALAVVFGIRRYLLHIKES</sequence>
<keyword evidence="3" id="KW-1185">Reference proteome</keyword>
<reference evidence="2 3" key="1">
    <citation type="journal article" date="2022" name="Genome Biol. Evol.">
        <title>Host diet, physiology and behaviors set the stage for Lachnospiraceae cladogenesis.</title>
        <authorList>
            <person name="Vera-Ponce De Leon A."/>
            <person name="Schneider M."/>
            <person name="Jahnes B.C."/>
            <person name="Sadowski V."/>
            <person name="Camuy-Velez L.A."/>
            <person name="Duan J."/>
            <person name="Sabree Z.L."/>
        </authorList>
    </citation>
    <scope>NUCLEOTIDE SEQUENCE [LARGE SCALE GENOMIC DNA]</scope>
    <source>
        <strain evidence="2 3">PAL227</strain>
    </source>
</reference>
<proteinExistence type="predicted"/>
<evidence type="ECO:0000256" key="1">
    <source>
        <dbReference type="SAM" id="Phobius"/>
    </source>
</evidence>
<protein>
    <recommendedName>
        <fullName evidence="4">Protein PsiE</fullName>
    </recommendedName>
</protein>
<accession>A0ABT1EGC0</accession>
<evidence type="ECO:0000313" key="3">
    <source>
        <dbReference type="Proteomes" id="UP001523565"/>
    </source>
</evidence>
<feature type="transmembrane region" description="Helical" evidence="1">
    <location>
        <begin position="99"/>
        <end position="118"/>
    </location>
</feature>
<keyword evidence="1" id="KW-1133">Transmembrane helix</keyword>
<evidence type="ECO:0008006" key="4">
    <source>
        <dbReference type="Google" id="ProtNLM"/>
    </source>
</evidence>
<dbReference type="Proteomes" id="UP001523565">
    <property type="component" value="Unassembled WGS sequence"/>
</dbReference>
<keyword evidence="1" id="KW-0472">Membrane</keyword>
<dbReference type="RefSeq" id="WP_262068636.1">
    <property type="nucleotide sequence ID" value="NZ_JAMXOC010000006.1"/>
</dbReference>
<evidence type="ECO:0000313" key="2">
    <source>
        <dbReference type="EMBL" id="MCP1109755.1"/>
    </source>
</evidence>
<dbReference type="EMBL" id="JAMZFV010000006">
    <property type="protein sequence ID" value="MCP1109755.1"/>
    <property type="molecule type" value="Genomic_DNA"/>
</dbReference>
<name>A0ABT1EGC0_9FIRM</name>
<feature type="transmembrane region" description="Helical" evidence="1">
    <location>
        <begin position="12"/>
        <end position="34"/>
    </location>
</feature>
<comment type="caution">
    <text evidence="2">The sequence shown here is derived from an EMBL/GenBank/DDBJ whole genome shotgun (WGS) entry which is preliminary data.</text>
</comment>
<keyword evidence="1" id="KW-0812">Transmembrane</keyword>